<gene>
    <name evidence="10" type="ORF">BCR44DRAFT_1527222</name>
</gene>
<dbReference type="InterPro" id="IPR017978">
    <property type="entry name" value="GPCR_3_C"/>
</dbReference>
<dbReference type="OrthoDB" id="425344at2759"/>
<keyword evidence="11" id="KW-1185">Reference proteome</keyword>
<dbReference type="InterPro" id="IPR028082">
    <property type="entry name" value="Peripla_BP_I"/>
</dbReference>
<dbReference type="SUPFAM" id="SSF53822">
    <property type="entry name" value="Periplasmic binding protein-like I"/>
    <property type="match status" value="1"/>
</dbReference>
<feature type="transmembrane region" description="Helical" evidence="8">
    <location>
        <begin position="499"/>
        <end position="522"/>
    </location>
</feature>
<comment type="caution">
    <text evidence="10">The sequence shown here is derived from an EMBL/GenBank/DDBJ whole genome shotgun (WGS) entry which is preliminary data.</text>
</comment>
<evidence type="ECO:0000313" key="11">
    <source>
        <dbReference type="Proteomes" id="UP000193411"/>
    </source>
</evidence>
<evidence type="ECO:0000256" key="7">
    <source>
        <dbReference type="SAM" id="MobiDB-lite"/>
    </source>
</evidence>
<dbReference type="Gene3D" id="3.40.50.2300">
    <property type="match status" value="2"/>
</dbReference>
<keyword evidence="5" id="KW-0675">Receptor</keyword>
<dbReference type="InterPro" id="IPR000337">
    <property type="entry name" value="GPCR_3"/>
</dbReference>
<evidence type="ECO:0000256" key="3">
    <source>
        <dbReference type="ARBA" id="ARBA00022989"/>
    </source>
</evidence>
<dbReference type="Pfam" id="PF01094">
    <property type="entry name" value="ANF_receptor"/>
    <property type="match status" value="1"/>
</dbReference>
<reference evidence="10 11" key="1">
    <citation type="submission" date="2016-07" db="EMBL/GenBank/DDBJ databases">
        <title>Pervasive Adenine N6-methylation of Active Genes in Fungi.</title>
        <authorList>
            <consortium name="DOE Joint Genome Institute"/>
            <person name="Mondo S.J."/>
            <person name="Dannebaum R.O."/>
            <person name="Kuo R.C."/>
            <person name="Labutti K."/>
            <person name="Haridas S."/>
            <person name="Kuo A."/>
            <person name="Salamov A."/>
            <person name="Ahrendt S.R."/>
            <person name="Lipzen A."/>
            <person name="Sullivan W."/>
            <person name="Andreopoulos W.B."/>
            <person name="Clum A."/>
            <person name="Lindquist E."/>
            <person name="Daum C."/>
            <person name="Ramamoorthy G.K."/>
            <person name="Gryganskyi A."/>
            <person name="Culley D."/>
            <person name="Magnuson J.K."/>
            <person name="James T.Y."/>
            <person name="O'Malley M.A."/>
            <person name="Stajich J.E."/>
            <person name="Spatafora J.W."/>
            <person name="Visel A."/>
            <person name="Grigoriev I.V."/>
        </authorList>
    </citation>
    <scope>NUCLEOTIDE SEQUENCE [LARGE SCALE GENOMIC DNA]</scope>
    <source>
        <strain evidence="10 11">PL171</strain>
    </source>
</reference>
<dbReference type="AlphaFoldDB" id="A0A1Y2HN98"/>
<feature type="transmembrane region" description="Helical" evidence="8">
    <location>
        <begin position="465"/>
        <end position="487"/>
    </location>
</feature>
<dbReference type="PANTHER" id="PTHR24060">
    <property type="entry name" value="METABOTROPIC GLUTAMATE RECEPTOR"/>
    <property type="match status" value="1"/>
</dbReference>
<feature type="transmembrane region" description="Helical" evidence="8">
    <location>
        <begin position="575"/>
        <end position="596"/>
    </location>
</feature>
<evidence type="ECO:0000256" key="8">
    <source>
        <dbReference type="SAM" id="Phobius"/>
    </source>
</evidence>
<feature type="region of interest" description="Disordered" evidence="7">
    <location>
        <begin position="961"/>
        <end position="982"/>
    </location>
</feature>
<dbReference type="InterPro" id="IPR001828">
    <property type="entry name" value="ANF_lig-bd_rcpt"/>
</dbReference>
<feature type="transmembrane region" description="Helical" evidence="8">
    <location>
        <begin position="701"/>
        <end position="725"/>
    </location>
</feature>
<name>A0A1Y2HN98_9FUNG</name>
<dbReference type="EMBL" id="MCFL01000019">
    <property type="protein sequence ID" value="ORZ36077.1"/>
    <property type="molecule type" value="Genomic_DNA"/>
</dbReference>
<protein>
    <submittedName>
        <fullName evidence="10">Periplasmic binding protein-like I</fullName>
    </submittedName>
</protein>
<dbReference type="InterPro" id="IPR050726">
    <property type="entry name" value="mGluR"/>
</dbReference>
<dbReference type="PROSITE" id="PS50259">
    <property type="entry name" value="G_PROTEIN_RECEP_F3_4"/>
    <property type="match status" value="1"/>
</dbReference>
<dbReference type="Proteomes" id="UP000193411">
    <property type="component" value="Unassembled WGS sequence"/>
</dbReference>
<feature type="domain" description="G-protein coupled receptors family 3 profile" evidence="9">
    <location>
        <begin position="465"/>
        <end position="753"/>
    </location>
</feature>
<evidence type="ECO:0000313" key="10">
    <source>
        <dbReference type="EMBL" id="ORZ36077.1"/>
    </source>
</evidence>
<dbReference type="GO" id="GO:0004930">
    <property type="term" value="F:G protein-coupled receptor activity"/>
    <property type="evidence" value="ECO:0007669"/>
    <property type="project" value="InterPro"/>
</dbReference>
<proteinExistence type="predicted"/>
<sequence>MHGNPRILAYTQPGAKKLTFVTYSLEAMKSVSHIFLLAILACHAHALVNLTLAIVAPDHRNYSNNDLGSKASLKAQSEIVPFILQDLNERLAHPRGVHFEIKEYDTKQKQLGSVEAAIKAQREGKALGLLGEWASVGTIPAAWTTTSFNVPMCSGTATSDLLSNKEDFPLFMRALSSDGRQGAFIAQTVVQWNWTQVNVLVANDAYGLSVQAAFREEARRLNITIERSIIVQDQWTSAEYQSMVDRLVVSSTRVVIAIMLPNLYIQVAQAMKSRGLIKSFTFIGGDALVTTMDSATSLSITKHEERVELFDGLFFAWPAEVPRSSARYDLMLQRWVQAGNPESTFKTAYALFGASCIEILVAGWIDIIDKHGIGAAVNRTYMVKLSDFLEPRDTITGRAVFDKNGDRDGSFELWNVQNATSMPVLYSENGVLTQLREPMYPNRSNKIPPWQATYTLNNPSVGMPGVITILVLTGVTMASVVIGWAYLMIHRDTRRVKHLGISFTSVLCLGLLLALSSPFQMVGVPTIVTCASQYWTIFLGYSLCLASLWIRSYRIRKVFDNRVLSKTTSVQTRALVQRMLVLPMLQAVLLLSLQLVSPLVPTRLVVNGLHVEFFCLDSTAMNPPAVDSAAQSKLTASVIGSVMFYVAGGLDGYHTIVFPNRYMGTLLTHAPSIVNTCRVLLAMLAWVSVKLRSVHTAFKDTLFIAYTIHNLTFTVIIAAVLITLFDRNSVILFYVKSCAILYSCLVVFVCMVARHAVNVKADSKTEASSRPSGALETRMIESMAPGAGGTTQIKAAFIAIIPVKFCGWVIRKWQVCQVMLYAKTGVLCVFPTTAGVQSDPIKGHGLTYRLRKCVVDTEPDDEPPGAVALSCAGTDAIVLMFPSIAERDKWSGAFLQVATPKATASQSGSKNGLARRSSSAKFGGLSARAATISVTSGVSFDDGAAHVDFAEDVETEVVVGSIGRAAGQGSTSGSNDQRPDRP</sequence>
<evidence type="ECO:0000256" key="6">
    <source>
        <dbReference type="ARBA" id="ARBA00023180"/>
    </source>
</evidence>
<keyword evidence="4 8" id="KW-0472">Membrane</keyword>
<evidence type="ECO:0000256" key="1">
    <source>
        <dbReference type="ARBA" id="ARBA00004141"/>
    </source>
</evidence>
<feature type="transmembrane region" description="Helical" evidence="8">
    <location>
        <begin position="669"/>
        <end position="689"/>
    </location>
</feature>
<evidence type="ECO:0000256" key="4">
    <source>
        <dbReference type="ARBA" id="ARBA00023136"/>
    </source>
</evidence>
<keyword evidence="3 8" id="KW-1133">Transmembrane helix</keyword>
<dbReference type="CDD" id="cd00821">
    <property type="entry name" value="PH"/>
    <property type="match status" value="1"/>
</dbReference>
<dbReference type="PRINTS" id="PR00248">
    <property type="entry name" value="GPCRMGR"/>
</dbReference>
<keyword evidence="6" id="KW-0325">Glycoprotein</keyword>
<feature type="transmembrane region" description="Helical" evidence="8">
    <location>
        <begin position="534"/>
        <end position="554"/>
    </location>
</feature>
<evidence type="ECO:0000259" key="9">
    <source>
        <dbReference type="PROSITE" id="PS50259"/>
    </source>
</evidence>
<evidence type="ECO:0000256" key="5">
    <source>
        <dbReference type="ARBA" id="ARBA00023170"/>
    </source>
</evidence>
<comment type="subcellular location">
    <subcellularLocation>
        <location evidence="1">Membrane</location>
        <topology evidence="1">Multi-pass membrane protein</topology>
    </subcellularLocation>
</comment>
<keyword evidence="2 8" id="KW-0812">Transmembrane</keyword>
<dbReference type="STRING" id="765915.A0A1Y2HN98"/>
<feature type="transmembrane region" description="Helical" evidence="8">
    <location>
        <begin position="731"/>
        <end position="753"/>
    </location>
</feature>
<accession>A0A1Y2HN98</accession>
<evidence type="ECO:0000256" key="2">
    <source>
        <dbReference type="ARBA" id="ARBA00022692"/>
    </source>
</evidence>
<organism evidence="10 11">
    <name type="scientific">Catenaria anguillulae PL171</name>
    <dbReference type="NCBI Taxonomy" id="765915"/>
    <lineage>
        <taxon>Eukaryota</taxon>
        <taxon>Fungi</taxon>
        <taxon>Fungi incertae sedis</taxon>
        <taxon>Blastocladiomycota</taxon>
        <taxon>Blastocladiomycetes</taxon>
        <taxon>Blastocladiales</taxon>
        <taxon>Catenariaceae</taxon>
        <taxon>Catenaria</taxon>
    </lineage>
</organism>
<dbReference type="Pfam" id="PF00003">
    <property type="entry name" value="7tm_3"/>
    <property type="match status" value="1"/>
</dbReference>
<dbReference type="GO" id="GO:0016020">
    <property type="term" value="C:membrane"/>
    <property type="evidence" value="ECO:0007669"/>
    <property type="project" value="UniProtKB-SubCell"/>
</dbReference>